<keyword evidence="3" id="KW-1185">Reference proteome</keyword>
<feature type="transmembrane region" description="Helical" evidence="1">
    <location>
        <begin position="6"/>
        <end position="24"/>
    </location>
</feature>
<name>A0A418X1B9_9BURK</name>
<dbReference type="EMBL" id="QYUN01000002">
    <property type="protein sequence ID" value="RJG06236.1"/>
    <property type="molecule type" value="Genomic_DNA"/>
</dbReference>
<comment type="caution">
    <text evidence="2">The sequence shown here is derived from an EMBL/GenBank/DDBJ whole genome shotgun (WGS) entry which is preliminary data.</text>
</comment>
<keyword evidence="1" id="KW-0812">Transmembrane</keyword>
<evidence type="ECO:0000256" key="1">
    <source>
        <dbReference type="SAM" id="Phobius"/>
    </source>
</evidence>
<dbReference type="Proteomes" id="UP000285190">
    <property type="component" value="Unassembled WGS sequence"/>
</dbReference>
<dbReference type="InterPro" id="IPR004929">
    <property type="entry name" value="I-spanin"/>
</dbReference>
<dbReference type="OrthoDB" id="8724674at2"/>
<evidence type="ECO:0000313" key="2">
    <source>
        <dbReference type="EMBL" id="RJG06236.1"/>
    </source>
</evidence>
<keyword evidence="1" id="KW-0472">Membrane</keyword>
<gene>
    <name evidence="2" type="ORF">D3870_09630</name>
</gene>
<dbReference type="AlphaFoldDB" id="A0A418X1B9"/>
<reference evidence="2 3" key="1">
    <citation type="submission" date="2018-09" db="EMBL/GenBank/DDBJ databases">
        <authorList>
            <person name="Zhu H."/>
        </authorList>
    </citation>
    <scope>NUCLEOTIDE SEQUENCE [LARGE SCALE GENOMIC DNA]</scope>
    <source>
        <strain evidence="2 3">K2R10-39</strain>
    </source>
</reference>
<dbReference type="RefSeq" id="WP_119738634.1">
    <property type="nucleotide sequence ID" value="NZ_QYUN01000002.1"/>
</dbReference>
<evidence type="ECO:0000313" key="3">
    <source>
        <dbReference type="Proteomes" id="UP000285190"/>
    </source>
</evidence>
<keyword evidence="1" id="KW-1133">Transmembrane helix</keyword>
<accession>A0A418X1B9</accession>
<proteinExistence type="predicted"/>
<dbReference type="GO" id="GO:0044659">
    <property type="term" value="P:viral release from host cell by cytolysis"/>
    <property type="evidence" value="ECO:0007669"/>
    <property type="project" value="InterPro"/>
</dbReference>
<protein>
    <submittedName>
        <fullName evidence="2">Lysis protein</fullName>
    </submittedName>
</protein>
<organism evidence="2 3">
    <name type="scientific">Noviherbaspirillum cavernae</name>
    <dbReference type="NCBI Taxonomy" id="2320862"/>
    <lineage>
        <taxon>Bacteria</taxon>
        <taxon>Pseudomonadati</taxon>
        <taxon>Pseudomonadota</taxon>
        <taxon>Betaproteobacteria</taxon>
        <taxon>Burkholderiales</taxon>
        <taxon>Oxalobacteraceae</taxon>
        <taxon>Noviherbaspirillum</taxon>
    </lineage>
</organism>
<sequence length="148" mass="15588">MNALAPYIGFIRAAAFIAAALFIFKMGGDSVRAQWAAADRERVEAAADLARETRRAFDAITVNSQKEKENANATIASLRADMRNGTERLSLAVAACQTGTSGAGNSEARAELLPAAADRIVGIIGEADDAVRDLNACIDKYNAVKGTL</sequence>
<dbReference type="Pfam" id="PF03245">
    <property type="entry name" value="Phage_lysis"/>
    <property type="match status" value="1"/>
</dbReference>